<name>A0A6A6LGM5_HEVBR</name>
<evidence type="ECO:0000313" key="5">
    <source>
        <dbReference type="Proteomes" id="UP000467840"/>
    </source>
</evidence>
<reference evidence="4 5" key="1">
    <citation type="journal article" date="2020" name="Mol. Plant">
        <title>The Chromosome-Based Rubber Tree Genome Provides New Insights into Spurge Genome Evolution and Rubber Biosynthesis.</title>
        <authorList>
            <person name="Liu J."/>
            <person name="Shi C."/>
            <person name="Shi C.C."/>
            <person name="Li W."/>
            <person name="Zhang Q.J."/>
            <person name="Zhang Y."/>
            <person name="Li K."/>
            <person name="Lu H.F."/>
            <person name="Shi C."/>
            <person name="Zhu S.T."/>
            <person name="Xiao Z.Y."/>
            <person name="Nan H."/>
            <person name="Yue Y."/>
            <person name="Zhu X.G."/>
            <person name="Wu Y."/>
            <person name="Hong X.N."/>
            <person name="Fan G.Y."/>
            <person name="Tong Y."/>
            <person name="Zhang D."/>
            <person name="Mao C.L."/>
            <person name="Liu Y.L."/>
            <person name="Hao S.J."/>
            <person name="Liu W.Q."/>
            <person name="Lv M.Q."/>
            <person name="Zhang H.B."/>
            <person name="Liu Y."/>
            <person name="Hu-Tang G.R."/>
            <person name="Wang J.P."/>
            <person name="Wang J.H."/>
            <person name="Sun Y.H."/>
            <person name="Ni S.B."/>
            <person name="Chen W.B."/>
            <person name="Zhang X.C."/>
            <person name="Jiao Y.N."/>
            <person name="Eichler E.E."/>
            <person name="Li G.H."/>
            <person name="Liu X."/>
            <person name="Gao L.Z."/>
        </authorList>
    </citation>
    <scope>NUCLEOTIDE SEQUENCE [LARGE SCALE GENOMIC DNA]</scope>
    <source>
        <strain evidence="5">cv. GT1</strain>
        <tissue evidence="4">Leaf</tissue>
    </source>
</reference>
<evidence type="ECO:0008006" key="6">
    <source>
        <dbReference type="Google" id="ProtNLM"/>
    </source>
</evidence>
<dbReference type="PANTHER" id="PTHR47976:SF115">
    <property type="entry name" value="RECEPTOR-LIKE SERINE_THREONINE-PROTEIN KINASE"/>
    <property type="match status" value="1"/>
</dbReference>
<dbReference type="InterPro" id="IPR051343">
    <property type="entry name" value="G-type_lectin_kinases/EP1-like"/>
</dbReference>
<feature type="region of interest" description="Disordered" evidence="2">
    <location>
        <begin position="336"/>
        <end position="358"/>
    </location>
</feature>
<evidence type="ECO:0000256" key="2">
    <source>
        <dbReference type="SAM" id="MobiDB-lite"/>
    </source>
</evidence>
<organism evidence="4 5">
    <name type="scientific">Hevea brasiliensis</name>
    <name type="common">Para rubber tree</name>
    <name type="synonym">Siphonia brasiliensis</name>
    <dbReference type="NCBI Taxonomy" id="3981"/>
    <lineage>
        <taxon>Eukaryota</taxon>
        <taxon>Viridiplantae</taxon>
        <taxon>Streptophyta</taxon>
        <taxon>Embryophyta</taxon>
        <taxon>Tracheophyta</taxon>
        <taxon>Spermatophyta</taxon>
        <taxon>Magnoliopsida</taxon>
        <taxon>eudicotyledons</taxon>
        <taxon>Gunneridae</taxon>
        <taxon>Pentapetalae</taxon>
        <taxon>rosids</taxon>
        <taxon>fabids</taxon>
        <taxon>Malpighiales</taxon>
        <taxon>Euphorbiaceae</taxon>
        <taxon>Crotonoideae</taxon>
        <taxon>Micrandreae</taxon>
        <taxon>Hevea</taxon>
    </lineage>
</organism>
<sequence>MELMDSGYTTPQVYWSWQMKAGKPIIGLMAKCTLHLCFQFRNFYDHRLLLWQFIFSDNSDPHAMWALTLGSDGAIGFYNFEKGKSVILEATKIPQNPCSVPEPCDRYYVCYFDNRCQCPPQLNTHFGCKPPVASTCNGSKNSAELFYVGSLTRSREGSSGYISYMKVSVGERNSASSRNVGKEALLIAIIVIATVVAIACLLYVGIWYRRRWKKYLEFQQQNQDGDDFWDSLPGMPARYIFSDLCKATKNFSMLEEGRLREIIDPKLDINENDVRVVTAIKVALWCIQEEMQLRPPMTKVVQMLEGLCDVPDPPISSQSASRSMSSVIKWNGKECSSSGFVDDTSDAFLSDTGLSGPR</sequence>
<keyword evidence="3" id="KW-0812">Transmembrane</keyword>
<feature type="transmembrane region" description="Helical" evidence="3">
    <location>
        <begin position="184"/>
        <end position="208"/>
    </location>
</feature>
<evidence type="ECO:0000313" key="4">
    <source>
        <dbReference type="EMBL" id="KAF2299677.1"/>
    </source>
</evidence>
<proteinExistence type="predicted"/>
<keyword evidence="3" id="KW-1133">Transmembrane helix</keyword>
<dbReference type="EMBL" id="JAAGAX010000010">
    <property type="protein sequence ID" value="KAF2299677.1"/>
    <property type="molecule type" value="Genomic_DNA"/>
</dbReference>
<dbReference type="PANTHER" id="PTHR47976">
    <property type="entry name" value="G-TYPE LECTIN S-RECEPTOR-LIKE SERINE/THREONINE-PROTEIN KINASE SD2-5"/>
    <property type="match status" value="1"/>
</dbReference>
<keyword evidence="1" id="KW-0732">Signal</keyword>
<evidence type="ECO:0000256" key="1">
    <source>
        <dbReference type="ARBA" id="ARBA00022729"/>
    </source>
</evidence>
<protein>
    <recommendedName>
        <fullName evidence="6">S-locus glycoprotein domain-containing protein</fullName>
    </recommendedName>
</protein>
<keyword evidence="3" id="KW-0472">Membrane</keyword>
<comment type="caution">
    <text evidence="4">The sequence shown here is derived from an EMBL/GenBank/DDBJ whole genome shotgun (WGS) entry which is preliminary data.</text>
</comment>
<accession>A0A6A6LGM5</accession>
<gene>
    <name evidence="4" type="ORF">GH714_002338</name>
</gene>
<dbReference type="AlphaFoldDB" id="A0A6A6LGM5"/>
<evidence type="ECO:0000256" key="3">
    <source>
        <dbReference type="SAM" id="Phobius"/>
    </source>
</evidence>
<keyword evidence="5" id="KW-1185">Reference proteome</keyword>
<dbReference type="Gene3D" id="1.10.510.10">
    <property type="entry name" value="Transferase(Phosphotransferase) domain 1"/>
    <property type="match status" value="1"/>
</dbReference>
<dbReference type="Proteomes" id="UP000467840">
    <property type="component" value="Chromosome 4"/>
</dbReference>